<evidence type="ECO:0000313" key="2">
    <source>
        <dbReference type="Proteomes" id="UP000232003"/>
    </source>
</evidence>
<organism evidence="1 2">
    <name type="scientific">Nostoc flagelliforme CCNUN1</name>
    <dbReference type="NCBI Taxonomy" id="2038116"/>
    <lineage>
        <taxon>Bacteria</taxon>
        <taxon>Bacillati</taxon>
        <taxon>Cyanobacteriota</taxon>
        <taxon>Cyanophyceae</taxon>
        <taxon>Nostocales</taxon>
        <taxon>Nostocaceae</taxon>
        <taxon>Nostoc</taxon>
    </lineage>
</organism>
<accession>A0A2K8SHX0</accession>
<dbReference type="KEGG" id="nfl:COO91_00878"/>
<proteinExistence type="predicted"/>
<sequence>MMLKLLKLFFQNFGMVSLAHRWQLGLYLKFYWEQDNVMISQL</sequence>
<dbReference type="Proteomes" id="UP000232003">
    <property type="component" value="Chromosome"/>
</dbReference>
<name>A0A2K8SHX0_9NOSO</name>
<evidence type="ECO:0000313" key="1">
    <source>
        <dbReference type="EMBL" id="AUB35027.1"/>
    </source>
</evidence>
<gene>
    <name evidence="1" type="ORF">COO91_00878</name>
</gene>
<keyword evidence="2" id="KW-1185">Reference proteome</keyword>
<dbReference type="EMBL" id="CP024785">
    <property type="protein sequence ID" value="AUB35027.1"/>
    <property type="molecule type" value="Genomic_DNA"/>
</dbReference>
<reference evidence="1 2" key="1">
    <citation type="submission" date="2017-11" db="EMBL/GenBank/DDBJ databases">
        <title>Complete genome of a free-living desiccation-tolerant cyanobacterium and its photosynthetic adaptation to extreme terrestrial habitat.</title>
        <authorList>
            <person name="Shang J."/>
        </authorList>
    </citation>
    <scope>NUCLEOTIDE SEQUENCE [LARGE SCALE GENOMIC DNA]</scope>
    <source>
        <strain evidence="1 2">CCNUN1</strain>
    </source>
</reference>
<dbReference type="AlphaFoldDB" id="A0A2K8SHX0"/>
<protein>
    <submittedName>
        <fullName evidence="1">Uncharacterized protein</fullName>
    </submittedName>
</protein>